<dbReference type="Gene3D" id="1.10.287.70">
    <property type="match status" value="1"/>
</dbReference>
<evidence type="ECO:0000313" key="16">
    <source>
        <dbReference type="EMBL" id="CAI6356124.1"/>
    </source>
</evidence>
<evidence type="ECO:0000259" key="15">
    <source>
        <dbReference type="SMART" id="SM00918"/>
    </source>
</evidence>
<sequence length="604" mass="69503">MIDTFFRLFATIFIWPYAGCDSNLLAQCAVKLLNVSNLFRTTVYVTMSPGVTRNFRSELLFSMHQNYKPALLLNEFHVELFNPNRYILPHAYLVAARNTSDLIDHLDKINVTDALWRPEVNFVVILETFTELSEHILEPVFRRFWTNNMFKSVLLIPAIDEDAVEAFYWYPFQKRCGEYHTPTLEDLCTRGDNNDSQWTVFDVFEKIIPDTFYNCTVKIVGFNWAPMTLLSNQTPRTMLHGMDVEVVKLMGRIGNVKLEFHEVKKNQRWGVKLANGTWNGGFGELSRHRADFLIGGGILTAERREMFDSAPARQVIRFPIYTPLPRKLPYWQNILKVFSGNFWLTLFVVFFLTSTLLWLSGISLPTERRVFSDCGYCFIISWAILCSVASGQQPTSVSSKMIFLSWVIYMLHISAVYTSMQLIYLYKPKYEPPMRTINDVRESGLTICSVPTFIPIAHAMDKENFNLTEYIPCIDMVASAKRLLKKKDIIILDPEDHFEALISGSIKKVNKVEEVVIVYNIGIFMQKGNPYKGILSKAQITAYETGLHDKWRQDASPSRPIKKERNIKVKKLSVNELQGAFIILICGLGTSLVIFIFEWLIGPN</sequence>
<evidence type="ECO:0000256" key="11">
    <source>
        <dbReference type="ARBA" id="ARBA00023286"/>
    </source>
</evidence>
<keyword evidence="4" id="KW-1003">Cell membrane</keyword>
<keyword evidence="6 13" id="KW-1133">Transmembrane helix</keyword>
<organism evidence="16 17">
    <name type="scientific">Macrosiphum euphorbiae</name>
    <name type="common">potato aphid</name>
    <dbReference type="NCBI Taxonomy" id="13131"/>
    <lineage>
        <taxon>Eukaryota</taxon>
        <taxon>Metazoa</taxon>
        <taxon>Ecdysozoa</taxon>
        <taxon>Arthropoda</taxon>
        <taxon>Hexapoda</taxon>
        <taxon>Insecta</taxon>
        <taxon>Pterygota</taxon>
        <taxon>Neoptera</taxon>
        <taxon>Paraneoptera</taxon>
        <taxon>Hemiptera</taxon>
        <taxon>Sternorrhyncha</taxon>
        <taxon>Aphidomorpha</taxon>
        <taxon>Aphidoidea</taxon>
        <taxon>Aphididae</taxon>
        <taxon>Macrosiphini</taxon>
        <taxon>Macrosiphum</taxon>
    </lineage>
</organism>
<dbReference type="InterPro" id="IPR001320">
    <property type="entry name" value="Iontro_rcpt_C"/>
</dbReference>
<protein>
    <recommendedName>
        <fullName evidence="15">Ionotropic glutamate receptor L-glutamate and glycine-binding domain-containing protein</fullName>
    </recommendedName>
</protein>
<dbReference type="Proteomes" id="UP001160148">
    <property type="component" value="Unassembled WGS sequence"/>
</dbReference>
<evidence type="ECO:0000256" key="8">
    <source>
        <dbReference type="ARBA" id="ARBA00023136"/>
    </source>
</evidence>
<feature type="chain" id="PRO_5043931271" description="Ionotropic glutamate receptor L-glutamate and glycine-binding domain-containing protein" evidence="14">
    <location>
        <begin position="21"/>
        <end position="604"/>
    </location>
</feature>
<evidence type="ECO:0000256" key="2">
    <source>
        <dbReference type="ARBA" id="ARBA00008685"/>
    </source>
</evidence>
<comment type="similarity">
    <text evidence="2">Belongs to the glutamate-gated ion channel (TC 1.A.10.1) family.</text>
</comment>
<feature type="transmembrane region" description="Helical" evidence="13">
    <location>
        <begin position="403"/>
        <end position="426"/>
    </location>
</feature>
<keyword evidence="12" id="KW-0407">Ion channel</keyword>
<keyword evidence="7" id="KW-0406">Ion transport</keyword>
<feature type="transmembrane region" description="Helical" evidence="13">
    <location>
        <begin position="580"/>
        <end position="601"/>
    </location>
</feature>
<comment type="caution">
    <text evidence="16">The sequence shown here is derived from an EMBL/GenBank/DDBJ whole genome shotgun (WGS) entry which is preliminary data.</text>
</comment>
<dbReference type="GO" id="GO:0005886">
    <property type="term" value="C:plasma membrane"/>
    <property type="evidence" value="ECO:0007669"/>
    <property type="project" value="UniProtKB-SubCell"/>
</dbReference>
<keyword evidence="8 13" id="KW-0472">Membrane</keyword>
<evidence type="ECO:0000256" key="9">
    <source>
        <dbReference type="ARBA" id="ARBA00023170"/>
    </source>
</evidence>
<gene>
    <name evidence="16" type="ORF">MEUPH1_LOCUS11891</name>
</gene>
<accession>A0AAV0WJY5</accession>
<feature type="signal peptide" evidence="14">
    <location>
        <begin position="1"/>
        <end position="20"/>
    </location>
</feature>
<dbReference type="GO" id="GO:0015276">
    <property type="term" value="F:ligand-gated monoatomic ion channel activity"/>
    <property type="evidence" value="ECO:0007669"/>
    <property type="project" value="InterPro"/>
</dbReference>
<dbReference type="PANTHER" id="PTHR42643">
    <property type="entry name" value="IONOTROPIC RECEPTOR 20A-RELATED"/>
    <property type="match status" value="1"/>
</dbReference>
<keyword evidence="11" id="KW-1071">Ligand-gated ion channel</keyword>
<keyword evidence="9" id="KW-0675">Receptor</keyword>
<keyword evidence="5 13" id="KW-0812">Transmembrane</keyword>
<evidence type="ECO:0000256" key="1">
    <source>
        <dbReference type="ARBA" id="ARBA00004651"/>
    </source>
</evidence>
<feature type="transmembrane region" description="Helical" evidence="13">
    <location>
        <begin position="374"/>
        <end position="391"/>
    </location>
</feature>
<reference evidence="16 17" key="1">
    <citation type="submission" date="2023-01" db="EMBL/GenBank/DDBJ databases">
        <authorList>
            <person name="Whitehead M."/>
        </authorList>
    </citation>
    <scope>NUCLEOTIDE SEQUENCE [LARGE SCALE GENOMIC DNA]</scope>
</reference>
<dbReference type="SUPFAM" id="SSF53850">
    <property type="entry name" value="Periplasmic binding protein-like II"/>
    <property type="match status" value="1"/>
</dbReference>
<feature type="domain" description="Ionotropic glutamate receptor L-glutamate and glycine-binding" evidence="15">
    <location>
        <begin position="226"/>
        <end position="287"/>
    </location>
</feature>
<dbReference type="GO" id="GO:0050906">
    <property type="term" value="P:detection of stimulus involved in sensory perception"/>
    <property type="evidence" value="ECO:0007669"/>
    <property type="project" value="UniProtKB-ARBA"/>
</dbReference>
<keyword evidence="10" id="KW-0325">Glycoprotein</keyword>
<dbReference type="EMBL" id="CARXXK010000002">
    <property type="protein sequence ID" value="CAI6356124.1"/>
    <property type="molecule type" value="Genomic_DNA"/>
</dbReference>
<evidence type="ECO:0000256" key="12">
    <source>
        <dbReference type="ARBA" id="ARBA00023303"/>
    </source>
</evidence>
<evidence type="ECO:0000256" key="7">
    <source>
        <dbReference type="ARBA" id="ARBA00023065"/>
    </source>
</evidence>
<evidence type="ECO:0000256" key="6">
    <source>
        <dbReference type="ARBA" id="ARBA00022989"/>
    </source>
</evidence>
<dbReference type="InterPro" id="IPR019594">
    <property type="entry name" value="Glu/Gly-bd"/>
</dbReference>
<keyword evidence="14" id="KW-0732">Signal</keyword>
<proteinExistence type="inferred from homology"/>
<evidence type="ECO:0000256" key="10">
    <source>
        <dbReference type="ARBA" id="ARBA00023180"/>
    </source>
</evidence>
<evidence type="ECO:0000313" key="17">
    <source>
        <dbReference type="Proteomes" id="UP001160148"/>
    </source>
</evidence>
<dbReference type="AlphaFoldDB" id="A0AAV0WJY5"/>
<keyword evidence="3" id="KW-0813">Transport</keyword>
<dbReference type="Gene3D" id="3.40.190.10">
    <property type="entry name" value="Periplasmic binding protein-like II"/>
    <property type="match status" value="1"/>
</dbReference>
<evidence type="ECO:0000256" key="3">
    <source>
        <dbReference type="ARBA" id="ARBA00022448"/>
    </source>
</evidence>
<evidence type="ECO:0000256" key="5">
    <source>
        <dbReference type="ARBA" id="ARBA00022692"/>
    </source>
</evidence>
<keyword evidence="17" id="KW-1185">Reference proteome</keyword>
<feature type="transmembrane region" description="Helical" evidence="13">
    <location>
        <begin position="342"/>
        <end position="362"/>
    </location>
</feature>
<dbReference type="PANTHER" id="PTHR42643:SF24">
    <property type="entry name" value="IONOTROPIC RECEPTOR 60A"/>
    <property type="match status" value="1"/>
</dbReference>
<dbReference type="SMART" id="SM00918">
    <property type="entry name" value="Lig_chan-Glu_bd"/>
    <property type="match status" value="1"/>
</dbReference>
<dbReference type="Pfam" id="PF00060">
    <property type="entry name" value="Lig_chan"/>
    <property type="match status" value="1"/>
</dbReference>
<dbReference type="InterPro" id="IPR052192">
    <property type="entry name" value="Insect_Ionotropic_Sensory_Rcpt"/>
</dbReference>
<evidence type="ECO:0000256" key="13">
    <source>
        <dbReference type="SAM" id="Phobius"/>
    </source>
</evidence>
<evidence type="ECO:0000256" key="14">
    <source>
        <dbReference type="SAM" id="SignalP"/>
    </source>
</evidence>
<comment type="subcellular location">
    <subcellularLocation>
        <location evidence="1">Cell membrane</location>
        <topology evidence="1">Multi-pass membrane protein</topology>
    </subcellularLocation>
</comment>
<evidence type="ECO:0000256" key="4">
    <source>
        <dbReference type="ARBA" id="ARBA00022475"/>
    </source>
</evidence>
<name>A0AAV0WJY5_9HEMI</name>